<name>A0A6A6U2Y3_9PEZI</name>
<dbReference type="AlphaFoldDB" id="A0A6A6U2Y3"/>
<reference evidence="2" key="1">
    <citation type="journal article" date="2020" name="Stud. Mycol.">
        <title>101 Dothideomycetes genomes: a test case for predicting lifestyles and emergence of pathogens.</title>
        <authorList>
            <person name="Haridas S."/>
            <person name="Albert R."/>
            <person name="Binder M."/>
            <person name="Bloem J."/>
            <person name="Labutti K."/>
            <person name="Salamov A."/>
            <person name="Andreopoulos B."/>
            <person name="Baker S."/>
            <person name="Barry K."/>
            <person name="Bills G."/>
            <person name="Bluhm B."/>
            <person name="Cannon C."/>
            <person name="Castanera R."/>
            <person name="Culley D."/>
            <person name="Daum C."/>
            <person name="Ezra D."/>
            <person name="Gonzalez J."/>
            <person name="Henrissat B."/>
            <person name="Kuo A."/>
            <person name="Liang C."/>
            <person name="Lipzen A."/>
            <person name="Lutzoni F."/>
            <person name="Magnuson J."/>
            <person name="Mondo S."/>
            <person name="Nolan M."/>
            <person name="Ohm R."/>
            <person name="Pangilinan J."/>
            <person name="Park H.-J."/>
            <person name="Ramirez L."/>
            <person name="Alfaro M."/>
            <person name="Sun H."/>
            <person name="Tritt A."/>
            <person name="Yoshinaga Y."/>
            <person name="Zwiers L.-H."/>
            <person name="Turgeon B."/>
            <person name="Goodwin S."/>
            <person name="Spatafora J."/>
            <person name="Crous P."/>
            <person name="Grigoriev I."/>
        </authorList>
    </citation>
    <scope>NUCLEOTIDE SEQUENCE</scope>
    <source>
        <strain evidence="2">CBS 115976</strain>
    </source>
</reference>
<organism evidence="2 3">
    <name type="scientific">Microthyrium microscopicum</name>
    <dbReference type="NCBI Taxonomy" id="703497"/>
    <lineage>
        <taxon>Eukaryota</taxon>
        <taxon>Fungi</taxon>
        <taxon>Dikarya</taxon>
        <taxon>Ascomycota</taxon>
        <taxon>Pezizomycotina</taxon>
        <taxon>Dothideomycetes</taxon>
        <taxon>Dothideomycetes incertae sedis</taxon>
        <taxon>Microthyriales</taxon>
        <taxon>Microthyriaceae</taxon>
        <taxon>Microthyrium</taxon>
    </lineage>
</organism>
<gene>
    <name evidence="2" type="ORF">BT63DRAFT_310146</name>
</gene>
<keyword evidence="1" id="KW-0472">Membrane</keyword>
<evidence type="ECO:0000256" key="1">
    <source>
        <dbReference type="SAM" id="Phobius"/>
    </source>
</evidence>
<keyword evidence="1" id="KW-1133">Transmembrane helix</keyword>
<evidence type="ECO:0000313" key="2">
    <source>
        <dbReference type="EMBL" id="KAF2666482.1"/>
    </source>
</evidence>
<evidence type="ECO:0000313" key="3">
    <source>
        <dbReference type="Proteomes" id="UP000799302"/>
    </source>
</evidence>
<feature type="transmembrane region" description="Helical" evidence="1">
    <location>
        <begin position="12"/>
        <end position="34"/>
    </location>
</feature>
<dbReference type="EMBL" id="MU004238">
    <property type="protein sequence ID" value="KAF2666482.1"/>
    <property type="molecule type" value="Genomic_DNA"/>
</dbReference>
<keyword evidence="1" id="KW-0812">Transmembrane</keyword>
<sequence>MIVPNGMAYRSAACYMLCAAVEAFWYTILAPAALSMRVVFLCRAIDSLSDSELLGQIR</sequence>
<accession>A0A6A6U2Y3</accession>
<proteinExistence type="predicted"/>
<keyword evidence="3" id="KW-1185">Reference proteome</keyword>
<protein>
    <submittedName>
        <fullName evidence="2">Uncharacterized protein</fullName>
    </submittedName>
</protein>
<dbReference type="Proteomes" id="UP000799302">
    <property type="component" value="Unassembled WGS sequence"/>
</dbReference>